<keyword evidence="2" id="KW-1003">Cell membrane</keyword>
<reference evidence="8" key="1">
    <citation type="submission" date="2022-06" db="EMBL/GenBank/DDBJ databases">
        <title>Complete Genome Sequence of Arcanobacterium pinnipediorum strain DSM 28752 isolated from a harbour seal.</title>
        <authorList>
            <person name="Borowiak M."/>
            <person name="Kreitlow A."/>
            <person name="Alssahen M."/>
            <person name="Malorny B."/>
            <person name="Laemmler C."/>
            <person name="Prenger-Berninghoff E."/>
            <person name="Siebert U."/>
            <person name="Ploetz M."/>
            <person name="Abdulmawjood A."/>
        </authorList>
    </citation>
    <scope>NUCLEOTIDE SEQUENCE</scope>
    <source>
        <strain evidence="8">DSM 28752</strain>
    </source>
</reference>
<evidence type="ECO:0000256" key="5">
    <source>
        <dbReference type="ARBA" id="ARBA00023136"/>
    </source>
</evidence>
<feature type="transmembrane region" description="Helical" evidence="6">
    <location>
        <begin position="734"/>
        <end position="754"/>
    </location>
</feature>
<dbReference type="Proteomes" id="UP001056109">
    <property type="component" value="Chromosome"/>
</dbReference>
<evidence type="ECO:0000313" key="9">
    <source>
        <dbReference type="Proteomes" id="UP001056109"/>
    </source>
</evidence>
<dbReference type="EMBL" id="CP099547">
    <property type="protein sequence ID" value="USR80179.1"/>
    <property type="molecule type" value="Genomic_DNA"/>
</dbReference>
<dbReference type="PANTHER" id="PTHR33406">
    <property type="entry name" value="MEMBRANE PROTEIN MJ1562-RELATED"/>
    <property type="match status" value="1"/>
</dbReference>
<feature type="transmembrane region" description="Helical" evidence="6">
    <location>
        <begin position="619"/>
        <end position="640"/>
    </location>
</feature>
<accession>A0ABY5AJ03</accession>
<feature type="transmembrane region" description="Helical" evidence="6">
    <location>
        <begin position="652"/>
        <end position="674"/>
    </location>
</feature>
<dbReference type="PROSITE" id="PS50156">
    <property type="entry name" value="SSD"/>
    <property type="match status" value="1"/>
</dbReference>
<feature type="transmembrane region" description="Helical" evidence="6">
    <location>
        <begin position="324"/>
        <end position="345"/>
    </location>
</feature>
<protein>
    <submittedName>
        <fullName evidence="8">MMPL family transporter</fullName>
    </submittedName>
</protein>
<evidence type="ECO:0000256" key="2">
    <source>
        <dbReference type="ARBA" id="ARBA00022475"/>
    </source>
</evidence>
<dbReference type="Gene3D" id="1.20.1640.10">
    <property type="entry name" value="Multidrug efflux transporter AcrB transmembrane domain"/>
    <property type="match status" value="2"/>
</dbReference>
<sequence>MFNWLSHQIPARPKSFIVFWIIVGVLGASGALIGFGQGNLFERMSSSESMVPGSQSDKVLHATGPDARGENVIVLVENTQATEIADDLARFRTEIADIAHIDSVNDPITVDQTFQENIAKSIDMALAKAVAENQELIDHAVSQALESSAPLLAQARAVGGPDAEVAARNEITSKATEQATKAIADEARKSAAQHVQTLANPVDAFRHDNAFLIVITLDKGHYPDTIAEVKQATDTFGNDLRNHDESITVSALSGTLAKDTILDQTEKDLVIGEVVGLPIALILLVVVFGGAIAAGLPLGSALVSIAIGLGAVWSLTFVTNVDNFILNIVTLIGLALSIDYGLLVVSRYREEISHRTSDPDDPHLSEHIAHAVEKTIMTSGRTVAFSALTIALAIAGLLFMNAPMLRMIAIGGVIVTLLAVASAITLVPALIVIAGRKLVAPSILSRSRFIRALFIRFGDSASDHGVFSRLAHWVRRRPWQILISTSALLILIASPIFTLNLRSNFIDYLPNDSDEKHVFMTLEDDFPEFSTPEITVLAQTSLEGVTSFIEQAQALPHVIRAHEPVATADGVIIGFDVDTTDPVGPNVTSAVSDMRDLETDFDVFVGGAAALQVDFTSSIAFDAPIALGVVILAVVILLFFMTGSLIAPLTALVINSLSLLAGLGGAEFLFSHGLLGLPRTNGLETFVVASAVAFGFGLAMDYEVFLLARIKEYWDAGESNDMAVEHGLQRSGRIITSAAAIIIAVFIGFVFGQLVAIKQIGVVLAIIVAVDATLVRMLLVPAMMTILGKWNWWAPRPLAALHRRFGINH</sequence>
<keyword evidence="5 6" id="KW-0472">Membrane</keyword>
<feature type="transmembrane region" description="Helical" evidence="6">
    <location>
        <begin position="686"/>
        <end position="708"/>
    </location>
</feature>
<feature type="transmembrane region" description="Helical" evidence="6">
    <location>
        <begin position="383"/>
        <end position="402"/>
    </location>
</feature>
<gene>
    <name evidence="8" type="ORF">NG665_04200</name>
</gene>
<proteinExistence type="predicted"/>
<evidence type="ECO:0000313" key="8">
    <source>
        <dbReference type="EMBL" id="USR80179.1"/>
    </source>
</evidence>
<feature type="transmembrane region" description="Helical" evidence="6">
    <location>
        <begin position="408"/>
        <end position="434"/>
    </location>
</feature>
<keyword evidence="4 6" id="KW-1133">Transmembrane helix</keyword>
<dbReference type="RefSeq" id="WP_252674029.1">
    <property type="nucleotide sequence ID" value="NZ_CP099547.1"/>
</dbReference>
<evidence type="ECO:0000256" key="1">
    <source>
        <dbReference type="ARBA" id="ARBA00004651"/>
    </source>
</evidence>
<organism evidence="8 9">
    <name type="scientific">Arcanobacterium pinnipediorum</name>
    <dbReference type="NCBI Taxonomy" id="1503041"/>
    <lineage>
        <taxon>Bacteria</taxon>
        <taxon>Bacillati</taxon>
        <taxon>Actinomycetota</taxon>
        <taxon>Actinomycetes</taxon>
        <taxon>Actinomycetales</taxon>
        <taxon>Actinomycetaceae</taxon>
        <taxon>Arcanobacterium</taxon>
    </lineage>
</organism>
<comment type="subcellular location">
    <subcellularLocation>
        <location evidence="1">Cell membrane</location>
        <topology evidence="1">Multi-pass membrane protein</topology>
    </subcellularLocation>
</comment>
<name>A0ABY5AJ03_9ACTO</name>
<dbReference type="InterPro" id="IPR050545">
    <property type="entry name" value="Mycobact_MmpL"/>
</dbReference>
<dbReference type="PANTHER" id="PTHR33406:SF13">
    <property type="entry name" value="MEMBRANE PROTEIN YDFJ"/>
    <property type="match status" value="1"/>
</dbReference>
<dbReference type="InterPro" id="IPR004869">
    <property type="entry name" value="MMPL_dom"/>
</dbReference>
<feature type="transmembrane region" description="Helical" evidence="6">
    <location>
        <begin position="16"/>
        <end position="36"/>
    </location>
</feature>
<keyword evidence="3 6" id="KW-0812">Transmembrane</keyword>
<dbReference type="SUPFAM" id="SSF82866">
    <property type="entry name" value="Multidrug efflux transporter AcrB transmembrane domain"/>
    <property type="match status" value="2"/>
</dbReference>
<keyword evidence="9" id="KW-1185">Reference proteome</keyword>
<feature type="domain" description="SSD" evidence="7">
    <location>
        <begin position="294"/>
        <end position="433"/>
    </location>
</feature>
<feature type="transmembrane region" description="Helical" evidence="6">
    <location>
        <begin position="301"/>
        <end position="318"/>
    </location>
</feature>
<evidence type="ECO:0000259" key="7">
    <source>
        <dbReference type="PROSITE" id="PS50156"/>
    </source>
</evidence>
<feature type="transmembrane region" description="Helical" evidence="6">
    <location>
        <begin position="760"/>
        <end position="779"/>
    </location>
</feature>
<evidence type="ECO:0000256" key="4">
    <source>
        <dbReference type="ARBA" id="ARBA00022989"/>
    </source>
</evidence>
<feature type="transmembrane region" description="Helical" evidence="6">
    <location>
        <begin position="274"/>
        <end position="294"/>
    </location>
</feature>
<dbReference type="InterPro" id="IPR000731">
    <property type="entry name" value="SSD"/>
</dbReference>
<evidence type="ECO:0000256" key="6">
    <source>
        <dbReference type="SAM" id="Phobius"/>
    </source>
</evidence>
<dbReference type="Pfam" id="PF03176">
    <property type="entry name" value="MMPL"/>
    <property type="match status" value="2"/>
</dbReference>
<evidence type="ECO:0000256" key="3">
    <source>
        <dbReference type="ARBA" id="ARBA00022692"/>
    </source>
</evidence>
<feature type="transmembrane region" description="Helical" evidence="6">
    <location>
        <begin position="479"/>
        <end position="499"/>
    </location>
</feature>